<dbReference type="VEuPathDB" id="FungiDB:LCOR_04526.1"/>
<evidence type="ECO:0000256" key="1">
    <source>
        <dbReference type="SAM" id="MobiDB-lite"/>
    </source>
</evidence>
<feature type="transmembrane region" description="Helical" evidence="2">
    <location>
        <begin position="328"/>
        <end position="348"/>
    </location>
</feature>
<comment type="caution">
    <text evidence="3">The sequence shown here is derived from an EMBL/GenBank/DDBJ whole genome shotgun (WGS) entry which is preliminary data.</text>
</comment>
<reference evidence="3" key="1">
    <citation type="submission" date="2013-08" db="EMBL/GenBank/DDBJ databases">
        <title>Gene expansion shapes genome architecture in the human pathogen Lichtheimia corymbifera: an evolutionary genomics analysis in the ancient terrestrial Mucorales (Mucoromycotina).</title>
        <authorList>
            <person name="Schwartze V.U."/>
            <person name="Winter S."/>
            <person name="Shelest E."/>
            <person name="Marcet-Houben M."/>
            <person name="Horn F."/>
            <person name="Wehner S."/>
            <person name="Hoffmann K."/>
            <person name="Riege K."/>
            <person name="Sammeth M."/>
            <person name="Nowrousian M."/>
            <person name="Valiante V."/>
            <person name="Linde J."/>
            <person name="Jacobsen I.D."/>
            <person name="Marz M."/>
            <person name="Brakhage A.A."/>
            <person name="Gabaldon T."/>
            <person name="Bocker S."/>
            <person name="Voigt K."/>
        </authorList>
    </citation>
    <scope>NUCLEOTIDE SEQUENCE [LARGE SCALE GENOMIC DNA]</scope>
    <source>
        <strain evidence="3">FSU 9682</strain>
    </source>
</reference>
<evidence type="ECO:0000256" key="2">
    <source>
        <dbReference type="SAM" id="Phobius"/>
    </source>
</evidence>
<dbReference type="OrthoDB" id="2287922at2759"/>
<protein>
    <submittedName>
        <fullName evidence="3">Uncharacterized protein</fullName>
    </submittedName>
</protein>
<proteinExistence type="predicted"/>
<keyword evidence="2" id="KW-1133">Transmembrane helix</keyword>
<dbReference type="EMBL" id="CBTN010000016">
    <property type="protein sequence ID" value="CDH53140.1"/>
    <property type="molecule type" value="Genomic_DNA"/>
</dbReference>
<feature type="region of interest" description="Disordered" evidence="1">
    <location>
        <begin position="91"/>
        <end position="215"/>
    </location>
</feature>
<feature type="region of interest" description="Disordered" evidence="1">
    <location>
        <begin position="354"/>
        <end position="376"/>
    </location>
</feature>
<feature type="compositionally biased region" description="Low complexity" evidence="1">
    <location>
        <begin position="147"/>
        <end position="162"/>
    </location>
</feature>
<feature type="compositionally biased region" description="Acidic residues" evidence="1">
    <location>
        <begin position="56"/>
        <end position="66"/>
    </location>
</feature>
<evidence type="ECO:0000313" key="3">
    <source>
        <dbReference type="EMBL" id="CDH53140.1"/>
    </source>
</evidence>
<dbReference type="AlphaFoldDB" id="A0A068RTV2"/>
<keyword evidence="2" id="KW-0812">Transmembrane</keyword>
<feature type="compositionally biased region" description="Polar residues" evidence="1">
    <location>
        <begin position="17"/>
        <end position="30"/>
    </location>
</feature>
<feature type="compositionally biased region" description="Low complexity" evidence="1">
    <location>
        <begin position="114"/>
        <end position="125"/>
    </location>
</feature>
<sequence length="438" mass="48641">MESAIPEDFIKPEPFPSVSTPAWMTNQHPLSSEKDQNSISRPNSAMSLYPESCFEKEDDDDDDGEQQEAFNRISGILSNLLEEANNAIHGVENENNSDTDASDKSVQEDYNTGSSSINNIRPSSPAQQRGSRHMHPSRLPRPIYTQSRRLSNLSIASSSSSSQAEPLFSPTPSTSSRATSPTMSRPSSPLKPTTTTAPLSPTMVVKKRTSRPLSCPMLMARRSSGEGVLGMRQQPQQQRMRRASAVVLRDPLVESYKRLDSSMALVESLSRDLAASDRKMQQAKRQLVQPSSALRLSALLILPFLHIPHALISMVFDSLSTKDPNNLTGMIAWGIFFALANVMVDRVIRLPTTSPKKVDTNTTTTTDKLPPSSPTPAMYIVKRRSRVVRRPSVYRKQPHSSALARSRTQPVHPSPPLPEEQPTLFSTSRMMIKRRYSF</sequence>
<evidence type="ECO:0000313" key="4">
    <source>
        <dbReference type="Proteomes" id="UP000027586"/>
    </source>
</evidence>
<feature type="transmembrane region" description="Helical" evidence="2">
    <location>
        <begin position="293"/>
        <end position="316"/>
    </location>
</feature>
<dbReference type="Proteomes" id="UP000027586">
    <property type="component" value="Unassembled WGS sequence"/>
</dbReference>
<feature type="region of interest" description="Disordered" evidence="1">
    <location>
        <begin position="390"/>
        <end position="422"/>
    </location>
</feature>
<feature type="region of interest" description="Disordered" evidence="1">
    <location>
        <begin position="1"/>
        <end position="66"/>
    </location>
</feature>
<feature type="compositionally biased region" description="Low complexity" evidence="1">
    <location>
        <begin position="354"/>
        <end position="370"/>
    </location>
</feature>
<accession>A0A068RTV2</accession>
<feature type="compositionally biased region" description="Polar residues" evidence="1">
    <location>
        <begin position="190"/>
        <end position="199"/>
    </location>
</feature>
<organism evidence="3 4">
    <name type="scientific">Lichtheimia corymbifera JMRC:FSU:9682</name>
    <dbReference type="NCBI Taxonomy" id="1263082"/>
    <lineage>
        <taxon>Eukaryota</taxon>
        <taxon>Fungi</taxon>
        <taxon>Fungi incertae sedis</taxon>
        <taxon>Mucoromycota</taxon>
        <taxon>Mucoromycotina</taxon>
        <taxon>Mucoromycetes</taxon>
        <taxon>Mucorales</taxon>
        <taxon>Lichtheimiaceae</taxon>
        <taxon>Lichtheimia</taxon>
    </lineage>
</organism>
<feature type="compositionally biased region" description="Low complexity" evidence="1">
    <location>
        <begin position="170"/>
        <end position="188"/>
    </location>
</feature>
<gene>
    <name evidence="3" type="ORF">LCOR_04526.1</name>
</gene>
<keyword evidence="4" id="KW-1185">Reference proteome</keyword>
<name>A0A068RTV2_9FUNG</name>
<keyword evidence="2" id="KW-0472">Membrane</keyword>
<feature type="compositionally biased region" description="Polar residues" evidence="1">
    <location>
        <begin position="37"/>
        <end position="46"/>
    </location>
</feature>